<dbReference type="NCBIfam" id="TIGR00997">
    <property type="entry name" value="ispZ"/>
    <property type="match status" value="1"/>
</dbReference>
<accession>A0A919E311</accession>
<keyword evidence="4 5" id="KW-0472">Membrane</keyword>
<dbReference type="PANTHER" id="PTHR36917:SF1">
    <property type="entry name" value="INNER MEMBRANE-SPANNING PROTEIN YCIB"/>
    <property type="match status" value="1"/>
</dbReference>
<comment type="caution">
    <text evidence="6">The sequence shown here is derived from an EMBL/GenBank/DDBJ whole genome shotgun (WGS) entry which is preliminary data.</text>
</comment>
<gene>
    <name evidence="5" type="primary">yciB</name>
    <name evidence="6" type="ORF">GCM10017044_05540</name>
</gene>
<evidence type="ECO:0000313" key="7">
    <source>
        <dbReference type="Proteomes" id="UP000630923"/>
    </source>
</evidence>
<keyword evidence="5" id="KW-0997">Cell inner membrane</keyword>
<dbReference type="GO" id="GO:0005886">
    <property type="term" value="C:plasma membrane"/>
    <property type="evidence" value="ECO:0007669"/>
    <property type="project" value="UniProtKB-SubCell"/>
</dbReference>
<sequence length="208" mass="23947">MKDSQTTPETPDTASAQDLQKQPSWVKLALEFGPLIIFFLSFKFGDIFIATGIFMVTMIISILITKKLHGHVSLIQKLTFVVVMIMGGLTIYLQDETFTKMKLTIINGIFASILLIGLLRGRLYLKMVMEMAFEMDDAGWKTFTKRYVGFLIVMAVINEVIWRTQSTDFWVNFKTFGYMGLTFIFMFAQMPLFMKYINEEDKDEQASD</sequence>
<comment type="function">
    <text evidence="5">Plays a role in cell envelope biogenesis, maintenance of cell envelope integrity and membrane homeostasis.</text>
</comment>
<dbReference type="AlphaFoldDB" id="A0A919E311"/>
<keyword evidence="1 5" id="KW-1003">Cell membrane</keyword>
<comment type="subcellular location">
    <subcellularLocation>
        <location evidence="5">Cell inner membrane</location>
        <topology evidence="5">Multi-pass membrane protein</topology>
    </subcellularLocation>
</comment>
<evidence type="ECO:0000256" key="5">
    <source>
        <dbReference type="HAMAP-Rule" id="MF_00189"/>
    </source>
</evidence>
<evidence type="ECO:0000256" key="3">
    <source>
        <dbReference type="ARBA" id="ARBA00022989"/>
    </source>
</evidence>
<feature type="transmembrane region" description="Helical" evidence="5">
    <location>
        <begin position="74"/>
        <end position="93"/>
    </location>
</feature>
<feature type="transmembrane region" description="Helical" evidence="5">
    <location>
        <begin position="35"/>
        <end position="62"/>
    </location>
</feature>
<dbReference type="EMBL" id="BNCI01000001">
    <property type="protein sequence ID" value="GHF14340.1"/>
    <property type="molecule type" value="Genomic_DNA"/>
</dbReference>
<comment type="similarity">
    <text evidence="5">Belongs to the YciB family.</text>
</comment>
<reference evidence="6" key="2">
    <citation type="submission" date="2020-09" db="EMBL/GenBank/DDBJ databases">
        <authorList>
            <person name="Sun Q."/>
            <person name="Kim S."/>
        </authorList>
    </citation>
    <scope>NUCLEOTIDE SEQUENCE</scope>
    <source>
        <strain evidence="6">KCTC 42590</strain>
    </source>
</reference>
<keyword evidence="2 5" id="KW-0812">Transmembrane</keyword>
<feature type="transmembrane region" description="Helical" evidence="5">
    <location>
        <begin position="105"/>
        <end position="125"/>
    </location>
</feature>
<evidence type="ECO:0000313" key="6">
    <source>
        <dbReference type="EMBL" id="GHF14340.1"/>
    </source>
</evidence>
<dbReference type="PANTHER" id="PTHR36917">
    <property type="entry name" value="INTRACELLULAR SEPTATION PROTEIN A-RELATED"/>
    <property type="match status" value="1"/>
</dbReference>
<dbReference type="HAMAP" id="MF_00189">
    <property type="entry name" value="YciB"/>
    <property type="match status" value="1"/>
</dbReference>
<reference evidence="6" key="1">
    <citation type="journal article" date="2014" name="Int. J. Syst. Evol. Microbiol.">
        <title>Complete genome sequence of Corynebacterium casei LMG S-19264T (=DSM 44701T), isolated from a smear-ripened cheese.</title>
        <authorList>
            <consortium name="US DOE Joint Genome Institute (JGI-PGF)"/>
            <person name="Walter F."/>
            <person name="Albersmeier A."/>
            <person name="Kalinowski J."/>
            <person name="Ruckert C."/>
        </authorList>
    </citation>
    <scope>NUCLEOTIDE SEQUENCE</scope>
    <source>
        <strain evidence="6">KCTC 42590</strain>
    </source>
</reference>
<evidence type="ECO:0000256" key="2">
    <source>
        <dbReference type="ARBA" id="ARBA00022692"/>
    </source>
</evidence>
<name>A0A919E311_9PROT</name>
<proteinExistence type="inferred from homology"/>
<dbReference type="Proteomes" id="UP000630923">
    <property type="component" value="Unassembled WGS sequence"/>
</dbReference>
<dbReference type="NCBIfam" id="NF001323">
    <property type="entry name" value="PRK00259.1-1"/>
    <property type="match status" value="1"/>
</dbReference>
<feature type="transmembrane region" description="Helical" evidence="5">
    <location>
        <begin position="146"/>
        <end position="164"/>
    </location>
</feature>
<dbReference type="Pfam" id="PF04279">
    <property type="entry name" value="IspA"/>
    <property type="match status" value="1"/>
</dbReference>
<protein>
    <recommendedName>
        <fullName evidence="5">Inner membrane-spanning protein YciB</fullName>
    </recommendedName>
</protein>
<feature type="transmembrane region" description="Helical" evidence="5">
    <location>
        <begin position="176"/>
        <end position="194"/>
    </location>
</feature>
<organism evidence="6 7">
    <name type="scientific">Kordiimonas sediminis</name>
    <dbReference type="NCBI Taxonomy" id="1735581"/>
    <lineage>
        <taxon>Bacteria</taxon>
        <taxon>Pseudomonadati</taxon>
        <taxon>Pseudomonadota</taxon>
        <taxon>Alphaproteobacteria</taxon>
        <taxon>Kordiimonadales</taxon>
        <taxon>Kordiimonadaceae</taxon>
        <taxon>Kordiimonas</taxon>
    </lineage>
</organism>
<keyword evidence="7" id="KW-1185">Reference proteome</keyword>
<evidence type="ECO:0000256" key="4">
    <source>
        <dbReference type="ARBA" id="ARBA00023136"/>
    </source>
</evidence>
<keyword evidence="3 5" id="KW-1133">Transmembrane helix</keyword>
<evidence type="ECO:0000256" key="1">
    <source>
        <dbReference type="ARBA" id="ARBA00022475"/>
    </source>
</evidence>
<dbReference type="RefSeq" id="WP_229819106.1">
    <property type="nucleotide sequence ID" value="NZ_BNCI01000001.1"/>
</dbReference>
<dbReference type="InterPro" id="IPR006008">
    <property type="entry name" value="YciB"/>
</dbReference>